<protein>
    <recommendedName>
        <fullName evidence="4">NmrA-like domain-containing protein</fullName>
    </recommendedName>
</protein>
<comment type="similarity">
    <text evidence="1">Belongs to the NmrA-type oxidoreductase family.</text>
</comment>
<dbReference type="GO" id="GO:0005634">
    <property type="term" value="C:nucleus"/>
    <property type="evidence" value="ECO:0007669"/>
    <property type="project" value="TreeGrafter"/>
</dbReference>
<evidence type="ECO:0000256" key="1">
    <source>
        <dbReference type="ARBA" id="ARBA00006328"/>
    </source>
</evidence>
<dbReference type="Gene3D" id="3.40.50.720">
    <property type="entry name" value="NAD(P)-binding Rossmann-like Domain"/>
    <property type="match status" value="1"/>
</dbReference>
<name>A0A9X0DJZ9_9HELO</name>
<keyword evidence="6" id="KW-1185">Reference proteome</keyword>
<sequence length="367" mass="40869">MSYYEKHLRYPDIYLSYPDFRLIVNHMAYKKLAVVLGSTSGQGRSVANALLKTSGYRIRGITRDTNSEEAQELTRKGVEMVEGDLDSPHSLTAAFDAAKVIFAVIEMLGGDTKREITQGKNIVNAAAAVPTLEKFIWSTFPSASGASSGKITVPHMDGKAQVDEYIIDSHSALAEKTTFLWGGFYTENMQYPNFTFNFLISTGKHIWMHTVNKQTIVPMVGDHNTNIGLVVKRMLARPELCPPLSYVFAVTDWLENGELLRLWAKLVEEHHGRKIDAVYVQSNLEAVDQLWPGQGGEMGLMLKVLEELGKEAWSKRDAKIVTMQELGLKVGDAEGDLVDTRMALRKLIANDMLPGNSIEEPIGESRF</sequence>
<dbReference type="OrthoDB" id="300709at2759"/>
<dbReference type="PANTHER" id="PTHR42748:SF30">
    <property type="entry name" value="NMRA-LIKE DOMAIN-CONTAINING PROTEIN"/>
    <property type="match status" value="1"/>
</dbReference>
<feature type="domain" description="NmrA-like" evidence="4">
    <location>
        <begin position="30"/>
        <end position="289"/>
    </location>
</feature>
<dbReference type="InterPro" id="IPR036291">
    <property type="entry name" value="NAD(P)-bd_dom_sf"/>
</dbReference>
<proteinExistence type="inferred from homology"/>
<evidence type="ECO:0000256" key="2">
    <source>
        <dbReference type="ARBA" id="ARBA00022857"/>
    </source>
</evidence>
<dbReference type="Proteomes" id="UP001152300">
    <property type="component" value="Unassembled WGS sequence"/>
</dbReference>
<gene>
    <name evidence="5" type="ORF">OCU04_005887</name>
</gene>
<evidence type="ECO:0000256" key="3">
    <source>
        <dbReference type="ARBA" id="ARBA00023002"/>
    </source>
</evidence>
<dbReference type="Gene3D" id="3.90.25.10">
    <property type="entry name" value="UDP-galactose 4-epimerase, domain 1"/>
    <property type="match status" value="1"/>
</dbReference>
<dbReference type="PANTHER" id="PTHR42748">
    <property type="entry name" value="NITROGEN METABOLITE REPRESSION PROTEIN NMRA FAMILY MEMBER"/>
    <property type="match status" value="1"/>
</dbReference>
<dbReference type="InterPro" id="IPR008030">
    <property type="entry name" value="NmrA-like"/>
</dbReference>
<accession>A0A9X0DJZ9</accession>
<dbReference type="GO" id="GO:0016491">
    <property type="term" value="F:oxidoreductase activity"/>
    <property type="evidence" value="ECO:0007669"/>
    <property type="project" value="UniProtKB-KW"/>
</dbReference>
<evidence type="ECO:0000313" key="5">
    <source>
        <dbReference type="EMBL" id="KAJ8065175.1"/>
    </source>
</evidence>
<dbReference type="AlphaFoldDB" id="A0A9X0DJZ9"/>
<organism evidence="5 6">
    <name type="scientific">Sclerotinia nivalis</name>
    <dbReference type="NCBI Taxonomy" id="352851"/>
    <lineage>
        <taxon>Eukaryota</taxon>
        <taxon>Fungi</taxon>
        <taxon>Dikarya</taxon>
        <taxon>Ascomycota</taxon>
        <taxon>Pezizomycotina</taxon>
        <taxon>Leotiomycetes</taxon>
        <taxon>Helotiales</taxon>
        <taxon>Sclerotiniaceae</taxon>
        <taxon>Sclerotinia</taxon>
    </lineage>
</organism>
<dbReference type="Pfam" id="PF05368">
    <property type="entry name" value="NmrA"/>
    <property type="match status" value="1"/>
</dbReference>
<evidence type="ECO:0000259" key="4">
    <source>
        <dbReference type="Pfam" id="PF05368"/>
    </source>
</evidence>
<reference evidence="5" key="1">
    <citation type="submission" date="2022-11" db="EMBL/GenBank/DDBJ databases">
        <title>Genome Resource of Sclerotinia nivalis Strain SnTB1, a Plant Pathogen Isolated from American Ginseng.</title>
        <authorList>
            <person name="Fan S."/>
        </authorList>
    </citation>
    <scope>NUCLEOTIDE SEQUENCE</scope>
    <source>
        <strain evidence="5">SnTB1</strain>
    </source>
</reference>
<keyword evidence="3" id="KW-0560">Oxidoreductase</keyword>
<keyword evidence="2" id="KW-0521">NADP</keyword>
<comment type="caution">
    <text evidence="5">The sequence shown here is derived from an EMBL/GenBank/DDBJ whole genome shotgun (WGS) entry which is preliminary data.</text>
</comment>
<dbReference type="SUPFAM" id="SSF51735">
    <property type="entry name" value="NAD(P)-binding Rossmann-fold domains"/>
    <property type="match status" value="1"/>
</dbReference>
<dbReference type="EMBL" id="JAPEIS010000006">
    <property type="protein sequence ID" value="KAJ8065175.1"/>
    <property type="molecule type" value="Genomic_DNA"/>
</dbReference>
<dbReference type="InterPro" id="IPR051164">
    <property type="entry name" value="NmrA-like_oxidored"/>
</dbReference>
<evidence type="ECO:0000313" key="6">
    <source>
        <dbReference type="Proteomes" id="UP001152300"/>
    </source>
</evidence>